<evidence type="ECO:0000256" key="7">
    <source>
        <dbReference type="ARBA" id="ARBA00024017"/>
    </source>
</evidence>
<name>A0A922M339_SPOEX</name>
<evidence type="ECO:0000256" key="4">
    <source>
        <dbReference type="ARBA" id="ARBA00022490"/>
    </source>
</evidence>
<dbReference type="GO" id="GO:0005782">
    <property type="term" value="C:peroxisomal matrix"/>
    <property type="evidence" value="ECO:0007669"/>
    <property type="project" value="UniProtKB-SubCell"/>
</dbReference>
<dbReference type="SMART" id="SM00320">
    <property type="entry name" value="WD40"/>
    <property type="match status" value="4"/>
</dbReference>
<dbReference type="Gene3D" id="2.130.10.10">
    <property type="entry name" value="YVTN repeat-like/Quinoprotein amine dehydrogenase"/>
    <property type="match status" value="1"/>
</dbReference>
<dbReference type="InterPro" id="IPR036322">
    <property type="entry name" value="WD40_repeat_dom_sf"/>
</dbReference>
<keyword evidence="9" id="KW-0853">WD repeat</keyword>
<evidence type="ECO:0000256" key="2">
    <source>
        <dbReference type="ARBA" id="ARBA00004514"/>
    </source>
</evidence>
<comment type="caution">
    <text evidence="10">The sequence shown here is derived from an EMBL/GenBank/DDBJ whole genome shotgun (WGS) entry which is preliminary data.</text>
</comment>
<dbReference type="PROSITE" id="PS50082">
    <property type="entry name" value="WD_REPEATS_2"/>
    <property type="match status" value="2"/>
</dbReference>
<comment type="subcellular location">
    <subcellularLocation>
        <location evidence="2">Cytoplasm</location>
        <location evidence="2">Cytosol</location>
    </subcellularLocation>
    <subcellularLocation>
        <location evidence="1">Peroxisome matrix</location>
    </subcellularLocation>
</comment>
<dbReference type="GO" id="GO:0016558">
    <property type="term" value="P:protein import into peroxisome matrix"/>
    <property type="evidence" value="ECO:0007669"/>
    <property type="project" value="InterPro"/>
</dbReference>
<sequence length="330" mass="36134">MPTFLTPGRHGYSVRFSRTRPDTLAVATSQYYGLAGGGTLFFLELAPDGSTIIEVQKLEWSDGLFDVTWSGTTESAAACGAGDGAIIVWRVGCSAPLRVLRAHTSEVCSVDWPRTHLLSASWDTTIKLWDPESEACLSTFVGHSQLVYTAAFSPHSPATFASVSGDGHLKLWTCTEPSRPAAVVKAHDAEVLSCDWSRTETHALATAGCECAVRRVQFSPHAPSILAAGSYDFTTRIHWKVCDSIESVNGGIVPNHCSVYCEDNQGYNRLQAFTRCRFIFNLLRKCIHSSDCFRTLHKDEKPIVIKDGGLPVVFMKEKCPENISENILDA</sequence>
<dbReference type="Proteomes" id="UP000814243">
    <property type="component" value="Unassembled WGS sequence"/>
</dbReference>
<evidence type="ECO:0000256" key="3">
    <source>
        <dbReference type="ARBA" id="ARBA00022448"/>
    </source>
</evidence>
<dbReference type="PANTHER" id="PTHR46027">
    <property type="entry name" value="PEROXISOMAL TARGETING SIGNAL 2 RECEPTOR"/>
    <property type="match status" value="1"/>
</dbReference>
<dbReference type="Pfam" id="PF00400">
    <property type="entry name" value="WD40"/>
    <property type="match status" value="2"/>
</dbReference>
<keyword evidence="5" id="KW-0653">Protein transport</keyword>
<accession>A0A922M339</accession>
<dbReference type="PROSITE" id="PS50294">
    <property type="entry name" value="WD_REPEATS_REGION"/>
    <property type="match status" value="2"/>
</dbReference>
<gene>
    <name evidence="10" type="ORF">HF086_009578</name>
</gene>
<dbReference type="InterPro" id="IPR015943">
    <property type="entry name" value="WD40/YVTN_repeat-like_dom_sf"/>
</dbReference>
<evidence type="ECO:0000256" key="5">
    <source>
        <dbReference type="ARBA" id="ARBA00022927"/>
    </source>
</evidence>
<dbReference type="GO" id="GO:0005829">
    <property type="term" value="C:cytosol"/>
    <property type="evidence" value="ECO:0007669"/>
    <property type="project" value="UniProtKB-SubCell"/>
</dbReference>
<evidence type="ECO:0000313" key="11">
    <source>
        <dbReference type="Proteomes" id="UP000814243"/>
    </source>
</evidence>
<proteinExistence type="inferred from homology"/>
<keyword evidence="4" id="KW-0963">Cytoplasm</keyword>
<comment type="similarity">
    <text evidence="7">Belongs to the WD repeat peroxin-7 family.</text>
</comment>
<evidence type="ECO:0000256" key="1">
    <source>
        <dbReference type="ARBA" id="ARBA00004253"/>
    </source>
</evidence>
<dbReference type="InterPro" id="IPR044536">
    <property type="entry name" value="PEX7"/>
</dbReference>
<evidence type="ECO:0000256" key="9">
    <source>
        <dbReference type="PROSITE-ProRule" id="PRU00221"/>
    </source>
</evidence>
<evidence type="ECO:0000256" key="8">
    <source>
        <dbReference type="ARBA" id="ARBA00032565"/>
    </source>
</evidence>
<dbReference type="EMBL" id="JACEFF010000872">
    <property type="protein sequence ID" value="KAH9629188.1"/>
    <property type="molecule type" value="Genomic_DNA"/>
</dbReference>
<dbReference type="AlphaFoldDB" id="A0A922M339"/>
<feature type="repeat" description="WD" evidence="9">
    <location>
        <begin position="140"/>
        <end position="172"/>
    </location>
</feature>
<reference evidence="10" key="1">
    <citation type="journal article" date="2021" name="G3 (Bethesda)">
        <title>Genome and transcriptome analysis of the beet armyworm Spodoptera exigua reveals targets for pest control. .</title>
        <authorList>
            <person name="Simon S."/>
            <person name="Breeschoten T."/>
            <person name="Jansen H.J."/>
            <person name="Dirks R.P."/>
            <person name="Schranz M.E."/>
            <person name="Ros V.I.D."/>
        </authorList>
    </citation>
    <scope>NUCLEOTIDE SEQUENCE</scope>
    <source>
        <strain evidence="10">TB_SE_WUR_2020</strain>
    </source>
</reference>
<keyword evidence="3" id="KW-0813">Transport</keyword>
<feature type="repeat" description="WD" evidence="9">
    <location>
        <begin position="100"/>
        <end position="139"/>
    </location>
</feature>
<protein>
    <recommendedName>
        <fullName evidence="8">Peroxin-7</fullName>
    </recommendedName>
</protein>
<keyword evidence="6" id="KW-0576">Peroxisome</keyword>
<dbReference type="SUPFAM" id="SSF50978">
    <property type="entry name" value="WD40 repeat-like"/>
    <property type="match status" value="1"/>
</dbReference>
<evidence type="ECO:0000313" key="10">
    <source>
        <dbReference type="EMBL" id="KAH9629188.1"/>
    </source>
</evidence>
<dbReference type="PANTHER" id="PTHR46027:SF1">
    <property type="entry name" value="PEROXISOMAL TARGETING SIGNAL 2 RECEPTOR"/>
    <property type="match status" value="1"/>
</dbReference>
<organism evidence="10 11">
    <name type="scientific">Spodoptera exigua</name>
    <name type="common">Beet armyworm</name>
    <name type="synonym">Noctua fulgens</name>
    <dbReference type="NCBI Taxonomy" id="7107"/>
    <lineage>
        <taxon>Eukaryota</taxon>
        <taxon>Metazoa</taxon>
        <taxon>Ecdysozoa</taxon>
        <taxon>Arthropoda</taxon>
        <taxon>Hexapoda</taxon>
        <taxon>Insecta</taxon>
        <taxon>Pterygota</taxon>
        <taxon>Neoptera</taxon>
        <taxon>Endopterygota</taxon>
        <taxon>Lepidoptera</taxon>
        <taxon>Glossata</taxon>
        <taxon>Ditrysia</taxon>
        <taxon>Noctuoidea</taxon>
        <taxon>Noctuidae</taxon>
        <taxon>Amphipyrinae</taxon>
        <taxon>Spodoptera</taxon>
    </lineage>
</organism>
<evidence type="ECO:0000256" key="6">
    <source>
        <dbReference type="ARBA" id="ARBA00023140"/>
    </source>
</evidence>
<dbReference type="InterPro" id="IPR001680">
    <property type="entry name" value="WD40_rpt"/>
</dbReference>
<dbReference type="GO" id="GO:0005053">
    <property type="term" value="F:peroxisome matrix targeting signal-2 binding"/>
    <property type="evidence" value="ECO:0007669"/>
    <property type="project" value="InterPro"/>
</dbReference>